<name>A0A511ZDU4_9BACI</name>
<dbReference type="SMART" id="SM00867">
    <property type="entry name" value="YceI"/>
    <property type="match status" value="1"/>
</dbReference>
<gene>
    <name evidence="3" type="ORF">OSO01_03440</name>
</gene>
<dbReference type="AlphaFoldDB" id="A0A511ZDU4"/>
<dbReference type="OrthoDB" id="9811006at2"/>
<reference evidence="3 4" key="1">
    <citation type="submission" date="2019-07" db="EMBL/GenBank/DDBJ databases">
        <title>Whole genome shotgun sequence of Oceanobacillus sojae NBRC 105379.</title>
        <authorList>
            <person name="Hosoyama A."/>
            <person name="Uohara A."/>
            <person name="Ohji S."/>
            <person name="Ichikawa N."/>
        </authorList>
    </citation>
    <scope>NUCLEOTIDE SEQUENCE [LARGE SCALE GENOMIC DNA]</scope>
    <source>
        <strain evidence="3 4">NBRC 105379</strain>
    </source>
</reference>
<dbReference type="InterPro" id="IPR007372">
    <property type="entry name" value="Lipid/polyisoprenoid-bd_YceI"/>
</dbReference>
<dbReference type="InterPro" id="IPR036761">
    <property type="entry name" value="TTHA0802/YceI-like_sf"/>
</dbReference>
<evidence type="ECO:0000313" key="4">
    <source>
        <dbReference type="Proteomes" id="UP000321558"/>
    </source>
</evidence>
<protein>
    <submittedName>
        <fullName evidence="3">Polyisoprenoid-binding protein</fullName>
    </submittedName>
</protein>
<dbReference type="STRING" id="582851.GCA_900162665_02573"/>
<evidence type="ECO:0000259" key="2">
    <source>
        <dbReference type="SMART" id="SM00867"/>
    </source>
</evidence>
<organism evidence="3 4">
    <name type="scientific">Oceanobacillus sojae</name>
    <dbReference type="NCBI Taxonomy" id="582851"/>
    <lineage>
        <taxon>Bacteria</taxon>
        <taxon>Bacillati</taxon>
        <taxon>Bacillota</taxon>
        <taxon>Bacilli</taxon>
        <taxon>Bacillales</taxon>
        <taxon>Bacillaceae</taxon>
        <taxon>Oceanobacillus</taxon>
    </lineage>
</organism>
<dbReference type="Pfam" id="PF04264">
    <property type="entry name" value="YceI"/>
    <property type="match status" value="1"/>
</dbReference>
<evidence type="ECO:0000313" key="3">
    <source>
        <dbReference type="EMBL" id="GEN85605.1"/>
    </source>
</evidence>
<evidence type="ECO:0000256" key="1">
    <source>
        <dbReference type="ARBA" id="ARBA00008812"/>
    </source>
</evidence>
<sequence>MAKINWTVDKAHSEVGFSVKHMMISKAKGTFDNFDAKINADAEDLTDADIEVTIDVTSINTRNNDRDNHLRSADFFDAENYPNITFTAKDIKKSGDDYEVAGDLTIKGTTKPAVFNVTFEGQSKDPMGGGIVAGFSGSTSINRKEFGLTWNASLETGGVLVGEEVKINFELELQKAE</sequence>
<dbReference type="SUPFAM" id="SSF101874">
    <property type="entry name" value="YceI-like"/>
    <property type="match status" value="1"/>
</dbReference>
<keyword evidence="4" id="KW-1185">Reference proteome</keyword>
<feature type="domain" description="Lipid/polyisoprenoid-binding YceI-like" evidence="2">
    <location>
        <begin position="5"/>
        <end position="174"/>
    </location>
</feature>
<dbReference type="EMBL" id="BJYM01000001">
    <property type="protein sequence ID" value="GEN85605.1"/>
    <property type="molecule type" value="Genomic_DNA"/>
</dbReference>
<dbReference type="RefSeq" id="WP_147207993.1">
    <property type="nucleotide sequence ID" value="NZ_BJYM01000001.1"/>
</dbReference>
<comment type="similarity">
    <text evidence="1">Belongs to the UPF0312 family.</text>
</comment>
<dbReference type="PANTHER" id="PTHR34406:SF1">
    <property type="entry name" value="PROTEIN YCEI"/>
    <property type="match status" value="1"/>
</dbReference>
<dbReference type="Gene3D" id="2.40.128.110">
    <property type="entry name" value="Lipid/polyisoprenoid-binding, YceI-like"/>
    <property type="match status" value="1"/>
</dbReference>
<comment type="caution">
    <text evidence="3">The sequence shown here is derived from an EMBL/GenBank/DDBJ whole genome shotgun (WGS) entry which is preliminary data.</text>
</comment>
<accession>A0A511ZDU4</accession>
<proteinExistence type="inferred from homology"/>
<dbReference type="Proteomes" id="UP000321558">
    <property type="component" value="Unassembled WGS sequence"/>
</dbReference>
<dbReference type="PANTHER" id="PTHR34406">
    <property type="entry name" value="PROTEIN YCEI"/>
    <property type="match status" value="1"/>
</dbReference>